<organism evidence="8 9">
    <name type="scientific">Iamia majanohamensis</name>
    <dbReference type="NCBI Taxonomy" id="467976"/>
    <lineage>
        <taxon>Bacteria</taxon>
        <taxon>Bacillati</taxon>
        <taxon>Actinomycetota</taxon>
        <taxon>Acidimicrobiia</taxon>
        <taxon>Acidimicrobiales</taxon>
        <taxon>Iamiaceae</taxon>
        <taxon>Iamia</taxon>
    </lineage>
</organism>
<proteinExistence type="predicted"/>
<feature type="transmembrane region" description="Helical" evidence="6">
    <location>
        <begin position="201"/>
        <end position="221"/>
    </location>
</feature>
<dbReference type="InterPro" id="IPR018076">
    <property type="entry name" value="T2SS_GspF_dom"/>
</dbReference>
<accession>A0AAF0BVE5</accession>
<evidence type="ECO:0000313" key="9">
    <source>
        <dbReference type="Proteomes" id="UP001216390"/>
    </source>
</evidence>
<comment type="subcellular location">
    <subcellularLocation>
        <location evidence="1">Cell membrane</location>
        <topology evidence="1">Multi-pass membrane protein</topology>
    </subcellularLocation>
</comment>
<dbReference type="EMBL" id="CP116942">
    <property type="protein sequence ID" value="WCO66309.1"/>
    <property type="molecule type" value="Genomic_DNA"/>
</dbReference>
<name>A0AAF0BVE5_9ACTN</name>
<reference evidence="8" key="1">
    <citation type="submission" date="2023-01" db="EMBL/GenBank/DDBJ databases">
        <title>The diversity of Class Acidimicrobiia in South China Sea sediment environments and the proposal of Iamia marina sp. nov., a novel species of the genus Iamia.</title>
        <authorList>
            <person name="He Y."/>
            <person name="Tian X."/>
        </authorList>
    </citation>
    <scope>NUCLEOTIDE SEQUENCE</scope>
    <source>
        <strain evidence="8">DSM 19957</strain>
    </source>
</reference>
<evidence type="ECO:0000256" key="6">
    <source>
        <dbReference type="SAM" id="Phobius"/>
    </source>
</evidence>
<dbReference type="PANTHER" id="PTHR35007:SF1">
    <property type="entry name" value="PILUS ASSEMBLY PROTEIN"/>
    <property type="match status" value="1"/>
</dbReference>
<keyword evidence="5 6" id="KW-0472">Membrane</keyword>
<dbReference type="Pfam" id="PF00482">
    <property type="entry name" value="T2SSF"/>
    <property type="match status" value="1"/>
</dbReference>
<dbReference type="Proteomes" id="UP001216390">
    <property type="component" value="Chromosome"/>
</dbReference>
<dbReference type="PANTHER" id="PTHR35007">
    <property type="entry name" value="INTEGRAL MEMBRANE PROTEIN-RELATED"/>
    <property type="match status" value="1"/>
</dbReference>
<evidence type="ECO:0000259" key="7">
    <source>
        <dbReference type="Pfam" id="PF00482"/>
    </source>
</evidence>
<feature type="domain" description="Type II secretion system protein GspF" evidence="7">
    <location>
        <begin position="92"/>
        <end position="219"/>
    </location>
</feature>
<protein>
    <submittedName>
        <fullName evidence="8">Type II secretion system F family protein</fullName>
    </submittedName>
</protein>
<evidence type="ECO:0000256" key="1">
    <source>
        <dbReference type="ARBA" id="ARBA00004651"/>
    </source>
</evidence>
<evidence type="ECO:0000256" key="2">
    <source>
        <dbReference type="ARBA" id="ARBA00022475"/>
    </source>
</evidence>
<dbReference type="KEGG" id="ima:PO878_17555"/>
<feature type="transmembrane region" description="Helical" evidence="6">
    <location>
        <begin position="25"/>
        <end position="47"/>
    </location>
</feature>
<keyword evidence="4 6" id="KW-1133">Transmembrane helix</keyword>
<evidence type="ECO:0000256" key="5">
    <source>
        <dbReference type="ARBA" id="ARBA00023136"/>
    </source>
</evidence>
<feature type="transmembrane region" description="Helical" evidence="6">
    <location>
        <begin position="53"/>
        <end position="73"/>
    </location>
</feature>
<keyword evidence="9" id="KW-1185">Reference proteome</keyword>
<sequence>MDVERYRHDLDIVGRTAERHATEKLAGGVVGLVVPNCLAMALLLLGIGPPPALVALLSLGTAVGGFLLPDHLLHDEAERRRRAFRHSLSSYLDLVVVLLAGGAGIETALHAAADAGDGWGYRTIRRALQRARLTRVSPWAAFADLAEQLDVSELAELAASVSLAGSHGARIRGSLAAKADTLRGHQVAETEAAAEAATERMTIPVAVLLLGFLLFIAYPAVAQITSVGGPQP</sequence>
<evidence type="ECO:0000256" key="4">
    <source>
        <dbReference type="ARBA" id="ARBA00022989"/>
    </source>
</evidence>
<keyword evidence="3 6" id="KW-0812">Transmembrane</keyword>
<evidence type="ECO:0000256" key="3">
    <source>
        <dbReference type="ARBA" id="ARBA00022692"/>
    </source>
</evidence>
<dbReference type="GO" id="GO:0005886">
    <property type="term" value="C:plasma membrane"/>
    <property type="evidence" value="ECO:0007669"/>
    <property type="project" value="UniProtKB-SubCell"/>
</dbReference>
<dbReference type="RefSeq" id="WP_272735832.1">
    <property type="nucleotide sequence ID" value="NZ_CP116942.1"/>
</dbReference>
<evidence type="ECO:0000313" key="8">
    <source>
        <dbReference type="EMBL" id="WCO66309.1"/>
    </source>
</evidence>
<keyword evidence="2" id="KW-1003">Cell membrane</keyword>
<gene>
    <name evidence="8" type="ORF">PO878_17555</name>
</gene>
<dbReference type="AlphaFoldDB" id="A0AAF0BVE5"/>